<sequence length="329" mass="37435">MFRRFHTFHYRLSDFLYRIRPNLYWLVALVFVCAGLTLLNMSASDVKSISDWSWIDIFGEGATALFLVVWLCIVLASRSKGATTNWLAFGMLGLFASCYQDVLDEFFKLHDGHYWDSLLESLPVGLLALTIGLFRWYREQTEVQKYLHKRARMFHNRSHKLHGETSLPQAPHLKKALISDQEQLLVFLDVVPDVEKEGAQSALPRNEYGKLRSIIADTILWNLPDDSGVFHIVGDQYAVLIKPTSLQQQVLAEAHLHKMVQDLIMALRAIRYFSSSSQTAIEMSVMHSKQSVAAHMDERETTQAIKLAQIALIESIPSNSNVSVTVRPS</sequence>
<dbReference type="EMBL" id="CP002583">
    <property type="protein sequence ID" value="ADZ92977.1"/>
    <property type="molecule type" value="Genomic_DNA"/>
</dbReference>
<evidence type="ECO:0000313" key="2">
    <source>
        <dbReference type="EMBL" id="ADZ92977.1"/>
    </source>
</evidence>
<keyword evidence="3" id="KW-1185">Reference proteome</keyword>
<dbReference type="RefSeq" id="WP_013662879.1">
    <property type="nucleotide sequence ID" value="NC_015276.1"/>
</dbReference>
<keyword evidence="1" id="KW-0812">Transmembrane</keyword>
<dbReference type="PATRIC" id="fig|717774.3.peg.3881"/>
<feature type="transmembrane region" description="Helical" evidence="1">
    <location>
        <begin position="83"/>
        <end position="102"/>
    </location>
</feature>
<dbReference type="HOGENOM" id="CLU_844139_0_0_6"/>
<dbReference type="eggNOG" id="COG3706">
    <property type="taxonomic scope" value="Bacteria"/>
</dbReference>
<proteinExistence type="predicted"/>
<evidence type="ECO:0008006" key="4">
    <source>
        <dbReference type="Google" id="ProtNLM"/>
    </source>
</evidence>
<dbReference type="AlphaFoldDB" id="F2JWW0"/>
<feature type="transmembrane region" description="Helical" evidence="1">
    <location>
        <begin position="52"/>
        <end position="76"/>
    </location>
</feature>
<evidence type="ECO:0000313" key="3">
    <source>
        <dbReference type="Proteomes" id="UP000001062"/>
    </source>
</evidence>
<accession>F2JWW0</accession>
<protein>
    <recommendedName>
        <fullName evidence="4">GGDEF domain-containing protein</fullName>
    </recommendedName>
</protein>
<gene>
    <name evidence="2" type="ordered locus">Marme_3767</name>
</gene>
<feature type="transmembrane region" description="Helical" evidence="1">
    <location>
        <begin position="21"/>
        <end position="40"/>
    </location>
</feature>
<reference evidence="2 3" key="1">
    <citation type="journal article" date="2012" name="Stand. Genomic Sci.">
        <title>Complete genome sequence of the melanogenic marine bacterium Marinomonas mediterranea type strain (MMB-1(T)).</title>
        <authorList>
            <person name="Lucas-Elio P."/>
            <person name="Goodwin L."/>
            <person name="Woyke T."/>
            <person name="Pitluck S."/>
            <person name="Nolan M."/>
            <person name="Kyrpides N.C."/>
            <person name="Detter J.C."/>
            <person name="Copeland A."/>
            <person name="Teshima H."/>
            <person name="Bruce D."/>
            <person name="Detter C."/>
            <person name="Tapia R."/>
            <person name="Han S."/>
            <person name="Land M.L."/>
            <person name="Ivanova N."/>
            <person name="Mikhailova N."/>
            <person name="Johnston A.W."/>
            <person name="Sanchez-Amat A."/>
        </authorList>
    </citation>
    <scope>NUCLEOTIDE SEQUENCE [LARGE SCALE GENOMIC DNA]</scope>
    <source>
        <strain evidence="3">ATCC 700492 / JCM 21426 / NBRC 103028 / MMB-1</strain>
    </source>
</reference>
<keyword evidence="1" id="KW-0472">Membrane</keyword>
<feature type="transmembrane region" description="Helical" evidence="1">
    <location>
        <begin position="114"/>
        <end position="137"/>
    </location>
</feature>
<keyword evidence="1" id="KW-1133">Transmembrane helix</keyword>
<dbReference type="Proteomes" id="UP000001062">
    <property type="component" value="Chromosome"/>
</dbReference>
<organism evidence="2 3">
    <name type="scientific">Marinomonas mediterranea (strain ATCC 700492 / JCM 21426 / NBRC 103028 / MMB-1)</name>
    <dbReference type="NCBI Taxonomy" id="717774"/>
    <lineage>
        <taxon>Bacteria</taxon>
        <taxon>Pseudomonadati</taxon>
        <taxon>Pseudomonadota</taxon>
        <taxon>Gammaproteobacteria</taxon>
        <taxon>Oceanospirillales</taxon>
        <taxon>Oceanospirillaceae</taxon>
        <taxon>Marinomonas</taxon>
    </lineage>
</organism>
<dbReference type="KEGG" id="mme:Marme_3767"/>
<dbReference type="STRING" id="717774.Marme_3767"/>
<dbReference type="OrthoDB" id="5914567at2"/>
<evidence type="ECO:0000256" key="1">
    <source>
        <dbReference type="SAM" id="Phobius"/>
    </source>
</evidence>
<name>F2JWW0_MARM1</name>